<dbReference type="InterPro" id="IPR011009">
    <property type="entry name" value="Kinase-like_dom_sf"/>
</dbReference>
<dbReference type="Gene3D" id="3.90.1200.10">
    <property type="match status" value="1"/>
</dbReference>
<protein>
    <submittedName>
        <fullName evidence="2">Trifolitoxin immunity domain-containing protein</fullName>
    </submittedName>
</protein>
<dbReference type="Pfam" id="PF01636">
    <property type="entry name" value="APH"/>
    <property type="match status" value="1"/>
</dbReference>
<evidence type="ECO:0000259" key="1">
    <source>
        <dbReference type="Pfam" id="PF01636"/>
    </source>
</evidence>
<evidence type="ECO:0000313" key="2">
    <source>
        <dbReference type="EMBL" id="GGJ76121.1"/>
    </source>
</evidence>
<dbReference type="InterPro" id="IPR002575">
    <property type="entry name" value="Aminoglycoside_PTrfase"/>
</dbReference>
<reference evidence="3" key="1">
    <citation type="journal article" date="2019" name="Int. J. Syst. Evol. Microbiol.">
        <title>The Global Catalogue of Microorganisms (GCM) 10K type strain sequencing project: providing services to taxonomists for standard genome sequencing and annotation.</title>
        <authorList>
            <consortium name="The Broad Institute Genomics Platform"/>
            <consortium name="The Broad Institute Genome Sequencing Center for Infectious Disease"/>
            <person name="Wu L."/>
            <person name="Ma J."/>
        </authorList>
    </citation>
    <scope>NUCLEOTIDE SEQUENCE [LARGE SCALE GENOMIC DNA]</scope>
    <source>
        <strain evidence="3">JCM 30071</strain>
    </source>
</reference>
<dbReference type="Proteomes" id="UP000634435">
    <property type="component" value="Unassembled WGS sequence"/>
</dbReference>
<dbReference type="RefSeq" id="WP_188944289.1">
    <property type="nucleotide sequence ID" value="NZ_BMPN01000011.1"/>
</dbReference>
<dbReference type="EMBL" id="BMPN01000011">
    <property type="protein sequence ID" value="GGJ76121.1"/>
    <property type="molecule type" value="Genomic_DNA"/>
</dbReference>
<comment type="caution">
    <text evidence="2">The sequence shown here is derived from an EMBL/GenBank/DDBJ whole genome shotgun (WGS) entry which is preliminary data.</text>
</comment>
<organism evidence="2 3">
    <name type="scientific">Virgibacillus kapii</name>
    <dbReference type="NCBI Taxonomy" id="1638645"/>
    <lineage>
        <taxon>Bacteria</taxon>
        <taxon>Bacillati</taxon>
        <taxon>Bacillota</taxon>
        <taxon>Bacilli</taxon>
        <taxon>Bacillales</taxon>
        <taxon>Bacillaceae</taxon>
        <taxon>Virgibacillus</taxon>
    </lineage>
</organism>
<sequence>MSSGQPEEKLSGGNISSVYRSGETVKRDLNPNSTKIHKLLKHLEDKGFSYSPRFFGMDEQGRELLSFIKGEAGNYPVKEYMWADDVLKEIASMLRLYHDSVRDVSFNDWESIYNTPQPYEVLCHNDFAIYNIIFDDERPVGIIDFDVAGPGPRMWDIAYTLYTCVPLSRFYLTEKGEKVYYHASKHADRIKQRVQLFLESYGERIEDKCLEMVLLRLEGLTQTIIRKANEGDRAFQKMIDEGHLEHYYKDISFIREYGRDWI</sequence>
<proteinExistence type="predicted"/>
<dbReference type="SUPFAM" id="SSF56112">
    <property type="entry name" value="Protein kinase-like (PK-like)"/>
    <property type="match status" value="1"/>
</dbReference>
<gene>
    <name evidence="2" type="ORF">GCM10007111_42130</name>
</gene>
<feature type="domain" description="Aminoglycoside phosphotransferase" evidence="1">
    <location>
        <begin position="118"/>
        <end position="171"/>
    </location>
</feature>
<accession>A0ABQ2E0E4</accession>
<evidence type="ECO:0000313" key="3">
    <source>
        <dbReference type="Proteomes" id="UP000634435"/>
    </source>
</evidence>
<name>A0ABQ2E0E4_9BACI</name>
<keyword evidence="3" id="KW-1185">Reference proteome</keyword>